<reference evidence="2 3" key="1">
    <citation type="submission" date="2021-05" db="EMBL/GenBank/DDBJ databases">
        <authorList>
            <person name="Zahm M."/>
            <person name="Klopp C."/>
            <person name="Cabau C."/>
            <person name="Kuhl H."/>
            <person name="Suciu R."/>
            <person name="Ciorpac M."/>
            <person name="Holostenco D."/>
            <person name="Gessner J."/>
            <person name="Wuertz S."/>
            <person name="Hohne C."/>
            <person name="Stock M."/>
            <person name="Gislard M."/>
            <person name="Lluch J."/>
            <person name="Milhes M."/>
            <person name="Lampietro C."/>
            <person name="Lopez Roques C."/>
            <person name="Donnadieu C."/>
            <person name="Du K."/>
            <person name="Schartl M."/>
            <person name="Guiguen Y."/>
        </authorList>
    </citation>
    <scope>NUCLEOTIDE SEQUENCE [LARGE SCALE GENOMIC DNA]</scope>
    <source>
        <strain evidence="2">Hh-F2</strain>
        <tissue evidence="2">Blood</tissue>
    </source>
</reference>
<dbReference type="PANTHER" id="PTHR15901">
    <property type="entry name" value="TESTICULAR HAPLOID EXPRESSED GENE PROTEIN"/>
    <property type="match status" value="1"/>
</dbReference>
<dbReference type="InterPro" id="IPR006623">
    <property type="entry name" value="THEG"/>
</dbReference>
<dbReference type="Proteomes" id="UP001369086">
    <property type="component" value="Unassembled WGS sequence"/>
</dbReference>
<gene>
    <name evidence="2" type="ORF">HHUSO_G35031</name>
</gene>
<keyword evidence="1" id="KW-0677">Repeat</keyword>
<name>A0ABR0Y569_HUSHU</name>
<dbReference type="PANTHER" id="PTHR15901:SF16">
    <property type="entry name" value="TESTICULAR HAPLOID EXPRESSED GENE PROTEIN"/>
    <property type="match status" value="1"/>
</dbReference>
<dbReference type="Pfam" id="PF14912">
    <property type="entry name" value="THEG"/>
    <property type="match status" value="4"/>
</dbReference>
<evidence type="ECO:0000256" key="1">
    <source>
        <dbReference type="ARBA" id="ARBA00022737"/>
    </source>
</evidence>
<proteinExistence type="predicted"/>
<keyword evidence="3" id="KW-1185">Reference proteome</keyword>
<dbReference type="SMART" id="SM00705">
    <property type="entry name" value="THEG"/>
    <property type="match status" value="6"/>
</dbReference>
<organism evidence="2 3">
    <name type="scientific">Huso huso</name>
    <name type="common">Beluga</name>
    <name type="synonym">Acipenser huso</name>
    <dbReference type="NCBI Taxonomy" id="61971"/>
    <lineage>
        <taxon>Eukaryota</taxon>
        <taxon>Metazoa</taxon>
        <taxon>Chordata</taxon>
        <taxon>Craniata</taxon>
        <taxon>Vertebrata</taxon>
        <taxon>Euteleostomi</taxon>
        <taxon>Actinopterygii</taxon>
        <taxon>Chondrostei</taxon>
        <taxon>Acipenseriformes</taxon>
        <taxon>Acipenseridae</taxon>
        <taxon>Huso</taxon>
    </lineage>
</organism>
<evidence type="ECO:0000313" key="3">
    <source>
        <dbReference type="Proteomes" id="UP001369086"/>
    </source>
</evidence>
<evidence type="ECO:0000313" key="2">
    <source>
        <dbReference type="EMBL" id="KAK6467494.1"/>
    </source>
</evidence>
<accession>A0ABR0Y569</accession>
<protein>
    <submittedName>
        <fullName evidence="2">Testicular haploid expressed gene protein-like</fullName>
    </submittedName>
</protein>
<dbReference type="EMBL" id="JAHFZB010000049">
    <property type="protein sequence ID" value="KAK6467494.1"/>
    <property type="molecule type" value="Genomic_DNA"/>
</dbReference>
<sequence length="246" mass="27682">METRIDVLAKPKKNFLKFPDRHSVYWLDNMPSQRAATTSVLTPRLSELSQFKALNTKYSEDRRSPIWTVSAAALKSTATKRLEELAQPKALSQEWEPQRFVYSVVSEAVKSAVPSPRILQLARPKRRYPPVARESLIWSPEEGISIVTEAACSAVATPRLQDLATAKKVHPLFLPEKPTAWPVPESAMKVVASDRVHVLAKPKVRKGIFEGYDPYLVTETAKQAQASPRVLELSTPLPRKVRHKKI</sequence>
<comment type="caution">
    <text evidence="2">The sequence shown here is derived from an EMBL/GenBank/DDBJ whole genome shotgun (WGS) entry which is preliminary data.</text>
</comment>
<dbReference type="InterPro" id="IPR042401">
    <property type="entry name" value="SPMAP2-like"/>
</dbReference>